<proteinExistence type="predicted"/>
<dbReference type="Pfam" id="PF18003">
    <property type="entry name" value="DUF3823_C"/>
    <property type="match status" value="1"/>
</dbReference>
<sequence>MKNILIIMTVLSLLFSACGKDNYDQPTSTISGQVSYKGKPIGVRGTGEVVKLQLYQEGFELNAPVQVYVGQDGSFKSKIFDGKYKLIATNNNGPWLNSTDTVRFELKGSTTVNYEVTPYYTIENVKLSLDANQKLSSSFTINKVFDNASVNYYMLLVSRTAFVDDATNIFRKDYQDGKMEISLSEDLSQLKEVSGSGPLFARVGVRANAGDQAVYSEIIKIK</sequence>
<dbReference type="Gene3D" id="2.60.40.2060">
    <property type="match status" value="1"/>
</dbReference>
<dbReference type="Gene3D" id="2.60.40.1120">
    <property type="entry name" value="Carboxypeptidase-like, regulatory domain"/>
    <property type="match status" value="1"/>
</dbReference>
<evidence type="ECO:0000256" key="1">
    <source>
        <dbReference type="SAM" id="SignalP"/>
    </source>
</evidence>
<evidence type="ECO:0000259" key="2">
    <source>
        <dbReference type="Pfam" id="PF12866"/>
    </source>
</evidence>
<dbReference type="InterPro" id="IPR041186">
    <property type="entry name" value="DUF3823_C"/>
</dbReference>
<keyword evidence="1" id="KW-0732">Signal</keyword>
<gene>
    <name evidence="4" type="ORF">ABE541_19560</name>
</gene>
<evidence type="ECO:0000259" key="3">
    <source>
        <dbReference type="Pfam" id="PF18003"/>
    </source>
</evidence>
<comment type="caution">
    <text evidence="4">The sequence shown here is derived from an EMBL/GenBank/DDBJ whole genome shotgun (WGS) entry which is preliminary data.</text>
</comment>
<dbReference type="EMBL" id="JBDJNQ010000010">
    <property type="protein sequence ID" value="MEN5379473.1"/>
    <property type="molecule type" value="Genomic_DNA"/>
</dbReference>
<protein>
    <submittedName>
        <fullName evidence="4">DUF3823 domain-containing protein</fullName>
    </submittedName>
</protein>
<keyword evidence="5" id="KW-1185">Reference proteome</keyword>
<dbReference type="Pfam" id="PF12866">
    <property type="entry name" value="DUF3823"/>
    <property type="match status" value="1"/>
</dbReference>
<organism evidence="4 5">
    <name type="scientific">Sphingobacterium kitahiroshimense</name>
    <dbReference type="NCBI Taxonomy" id="470446"/>
    <lineage>
        <taxon>Bacteria</taxon>
        <taxon>Pseudomonadati</taxon>
        <taxon>Bacteroidota</taxon>
        <taxon>Sphingobacteriia</taxon>
        <taxon>Sphingobacteriales</taxon>
        <taxon>Sphingobacteriaceae</taxon>
        <taxon>Sphingobacterium</taxon>
    </lineage>
</organism>
<feature type="signal peptide" evidence="1">
    <location>
        <begin position="1"/>
        <end position="19"/>
    </location>
</feature>
<dbReference type="PROSITE" id="PS51257">
    <property type="entry name" value="PROKAR_LIPOPROTEIN"/>
    <property type="match status" value="1"/>
</dbReference>
<accession>A0ABV0BZQ0</accession>
<evidence type="ECO:0000313" key="5">
    <source>
        <dbReference type="Proteomes" id="UP001409291"/>
    </source>
</evidence>
<evidence type="ECO:0000313" key="4">
    <source>
        <dbReference type="EMBL" id="MEN5379473.1"/>
    </source>
</evidence>
<dbReference type="InterPro" id="IPR024278">
    <property type="entry name" value="DUF3823_N"/>
</dbReference>
<feature type="domain" description="DUF3823" evidence="2">
    <location>
        <begin position="28"/>
        <end position="117"/>
    </location>
</feature>
<feature type="chain" id="PRO_5046513599" evidence="1">
    <location>
        <begin position="20"/>
        <end position="222"/>
    </location>
</feature>
<dbReference type="RefSeq" id="WP_208697874.1">
    <property type="nucleotide sequence ID" value="NZ_JBDJLH010000002.1"/>
</dbReference>
<dbReference type="Proteomes" id="UP001409291">
    <property type="component" value="Unassembled WGS sequence"/>
</dbReference>
<feature type="domain" description="DUF3823" evidence="3">
    <location>
        <begin position="120"/>
        <end position="219"/>
    </location>
</feature>
<reference evidence="4 5" key="1">
    <citation type="submission" date="2024-04" db="EMBL/GenBank/DDBJ databases">
        <title>WGS of bacteria from Torrens River.</title>
        <authorList>
            <person name="Wyrsch E.R."/>
            <person name="Drigo B."/>
        </authorList>
    </citation>
    <scope>NUCLEOTIDE SEQUENCE [LARGE SCALE GENOMIC DNA]</scope>
    <source>
        <strain evidence="4 5">TWI391</strain>
    </source>
</reference>
<name>A0ABV0BZQ0_9SPHI</name>